<dbReference type="Proteomes" id="UP000309819">
    <property type="component" value="Unassembled WGS sequence"/>
</dbReference>
<dbReference type="SUPFAM" id="SSF56349">
    <property type="entry name" value="DNA breaking-rejoining enzymes"/>
    <property type="match status" value="1"/>
</dbReference>
<dbReference type="EMBL" id="VAUO01000006">
    <property type="protein sequence ID" value="TLP59007.1"/>
    <property type="molecule type" value="Genomic_DNA"/>
</dbReference>
<dbReference type="PROSITE" id="PS51898">
    <property type="entry name" value="TYR_RECOMBINASE"/>
    <property type="match status" value="1"/>
</dbReference>
<comment type="caution">
    <text evidence="4">The sequence shown here is derived from an EMBL/GenBank/DDBJ whole genome shotgun (WGS) entry which is preliminary data.</text>
</comment>
<keyword evidence="1" id="KW-0229">DNA integration</keyword>
<evidence type="ECO:0000256" key="2">
    <source>
        <dbReference type="ARBA" id="ARBA00023172"/>
    </source>
</evidence>
<dbReference type="RefSeq" id="WP_138220078.1">
    <property type="nucleotide sequence ID" value="NZ_VAUO01000006.1"/>
</dbReference>
<proteinExistence type="predicted"/>
<dbReference type="AlphaFoldDB" id="A0A5R8Z1K6"/>
<evidence type="ECO:0000256" key="1">
    <source>
        <dbReference type="ARBA" id="ARBA00022908"/>
    </source>
</evidence>
<reference evidence="4 5" key="1">
    <citation type="submission" date="2019-05" db="EMBL/GenBank/DDBJ databases">
        <title>Pseudomonas sp. SC006 isolated from lettuce that can produce HBGAs.</title>
        <authorList>
            <person name="Wang D."/>
            <person name="Liao N."/>
            <person name="Liu D."/>
            <person name="Zhang Z."/>
            <person name="Zou S."/>
        </authorList>
    </citation>
    <scope>NUCLEOTIDE SEQUENCE [LARGE SCALE GENOMIC DNA]</scope>
    <source>
        <strain evidence="4 5">SC006</strain>
    </source>
</reference>
<dbReference type="InterPro" id="IPR050090">
    <property type="entry name" value="Tyrosine_recombinase_XerCD"/>
</dbReference>
<keyword evidence="2" id="KW-0233">DNA recombination</keyword>
<dbReference type="InterPro" id="IPR011010">
    <property type="entry name" value="DNA_brk_join_enz"/>
</dbReference>
<evidence type="ECO:0000313" key="5">
    <source>
        <dbReference type="Proteomes" id="UP000309819"/>
    </source>
</evidence>
<accession>A0A5R8Z1K6</accession>
<feature type="domain" description="Tyr recombinase" evidence="3">
    <location>
        <begin position="184"/>
        <end position="415"/>
    </location>
</feature>
<dbReference type="InterPro" id="IPR013762">
    <property type="entry name" value="Integrase-like_cat_sf"/>
</dbReference>
<dbReference type="GO" id="GO:0003677">
    <property type="term" value="F:DNA binding"/>
    <property type="evidence" value="ECO:0007669"/>
    <property type="project" value="InterPro"/>
</dbReference>
<dbReference type="Pfam" id="PF00589">
    <property type="entry name" value="Phage_integrase"/>
    <property type="match status" value="1"/>
</dbReference>
<keyword evidence="5" id="KW-1185">Reference proteome</keyword>
<dbReference type="OrthoDB" id="6819422at2"/>
<protein>
    <submittedName>
        <fullName evidence="4">Site-specific integrase</fullName>
    </submittedName>
</protein>
<dbReference type="Gene3D" id="1.10.443.10">
    <property type="entry name" value="Intergrase catalytic core"/>
    <property type="match status" value="1"/>
</dbReference>
<organism evidence="4 5">
    <name type="scientific">Pseudomonas mosselii</name>
    <dbReference type="NCBI Taxonomy" id="78327"/>
    <lineage>
        <taxon>Bacteria</taxon>
        <taxon>Pseudomonadati</taxon>
        <taxon>Pseudomonadota</taxon>
        <taxon>Gammaproteobacteria</taxon>
        <taxon>Pseudomonadales</taxon>
        <taxon>Pseudomonadaceae</taxon>
        <taxon>Pseudomonas</taxon>
    </lineage>
</organism>
<dbReference type="PANTHER" id="PTHR30349:SF64">
    <property type="entry name" value="PROPHAGE INTEGRASE INTD-RELATED"/>
    <property type="match status" value="1"/>
</dbReference>
<dbReference type="InterPro" id="IPR002104">
    <property type="entry name" value="Integrase_catalytic"/>
</dbReference>
<dbReference type="PANTHER" id="PTHR30349">
    <property type="entry name" value="PHAGE INTEGRASE-RELATED"/>
    <property type="match status" value="1"/>
</dbReference>
<name>A0A5R8Z1K6_9PSED</name>
<gene>
    <name evidence="4" type="ORF">FEM01_13945</name>
</gene>
<dbReference type="GO" id="GO:0006310">
    <property type="term" value="P:DNA recombination"/>
    <property type="evidence" value="ECO:0007669"/>
    <property type="project" value="UniProtKB-KW"/>
</dbReference>
<evidence type="ECO:0000313" key="4">
    <source>
        <dbReference type="EMBL" id="TLP59007.1"/>
    </source>
</evidence>
<evidence type="ECO:0000259" key="3">
    <source>
        <dbReference type="PROSITE" id="PS51898"/>
    </source>
</evidence>
<dbReference type="GO" id="GO:0015074">
    <property type="term" value="P:DNA integration"/>
    <property type="evidence" value="ECO:0007669"/>
    <property type="project" value="UniProtKB-KW"/>
</dbReference>
<sequence>MLIAPRKCKNLLTHLLTQENVKTMQLAVLDYISTQNVHFSQLCDREQGGVPLYYPTLYAGQSLWQRRHSTQRDTLTSIQRVYEWAHMEGIDLDQRFVSRLPLTTAEIGRLGGFLMINRKSTTQAICSGKFNSRCGHIQHYLEWLAGYLINHANGDIARSISDMIKALSGLQLPTGSEHQRKRDTLAKHLSEAAQDALCLLFQNPHAHVLRPANRHAATRNAVMLEILYETGMRFGELLSLKLKNFTPARGGDCATLQIDINHDDELDRRVRQPVAKTLGRLVPITEQLSKKIQDYLRLDRALVPYVEFGDEHFIFINHRANATQGKPLEASAFYNALQLIRDKYPALRELHPHLLRHDWNYRFSKSAQELGLNETEEASQRCYLMGWIPGSAMATLYNERHIIEGAAETGLKAASYVTDRRTPRS</sequence>